<feature type="domain" description="WW" evidence="8">
    <location>
        <begin position="129"/>
        <end position="148"/>
    </location>
</feature>
<dbReference type="GO" id="GO:0005923">
    <property type="term" value="C:bicellular tight junction"/>
    <property type="evidence" value="ECO:0007669"/>
    <property type="project" value="UniProtKB-SubCell"/>
</dbReference>
<dbReference type="InterPro" id="IPR036020">
    <property type="entry name" value="WW_dom_sf"/>
</dbReference>
<reference evidence="9" key="2">
    <citation type="submission" date="2025-09" db="UniProtKB">
        <authorList>
            <consortium name="Ensembl"/>
        </authorList>
    </citation>
    <scope>IDENTIFICATION</scope>
</reference>
<dbReference type="InterPro" id="IPR051583">
    <property type="entry name" value="YAP1"/>
</dbReference>
<feature type="compositionally biased region" description="Polar residues" evidence="7">
    <location>
        <begin position="71"/>
        <end position="82"/>
    </location>
</feature>
<evidence type="ECO:0000256" key="5">
    <source>
        <dbReference type="ARBA" id="ARBA00022490"/>
    </source>
</evidence>
<feature type="region of interest" description="Disordered" evidence="7">
    <location>
        <begin position="1"/>
        <end position="21"/>
    </location>
</feature>
<dbReference type="Gene3D" id="6.20.430.10">
    <property type="match status" value="1"/>
</dbReference>
<protein>
    <recommendedName>
        <fullName evidence="8">WW domain-containing protein</fullName>
    </recommendedName>
</protein>
<dbReference type="GO" id="GO:0005737">
    <property type="term" value="C:cytoplasm"/>
    <property type="evidence" value="ECO:0007669"/>
    <property type="project" value="UniProtKB-SubCell"/>
</dbReference>
<name>S4RVF5_PETMA</name>
<dbReference type="Gene3D" id="2.20.70.10">
    <property type="match status" value="1"/>
</dbReference>
<accession>S4RVF5</accession>
<keyword evidence="4" id="KW-0796">Tight junction</keyword>
<dbReference type="Ensembl" id="ENSPMAT00000009235.1">
    <property type="protein sequence ID" value="ENSPMAP00000009195.1"/>
    <property type="gene ID" value="ENSPMAG00000008351.1"/>
</dbReference>
<keyword evidence="5" id="KW-0963">Cytoplasm</keyword>
<feature type="region of interest" description="Disordered" evidence="7">
    <location>
        <begin position="59"/>
        <end position="104"/>
    </location>
</feature>
<keyword evidence="4" id="KW-0965">Cell junction</keyword>
<dbReference type="OMA" id="MARNQDE"/>
<feature type="region of interest" description="Disordered" evidence="7">
    <location>
        <begin position="129"/>
        <end position="148"/>
    </location>
</feature>
<evidence type="ECO:0000256" key="6">
    <source>
        <dbReference type="ARBA" id="ARBA00023242"/>
    </source>
</evidence>
<evidence type="ECO:0000256" key="2">
    <source>
        <dbReference type="ARBA" id="ARBA00004435"/>
    </source>
</evidence>
<evidence type="ECO:0000256" key="1">
    <source>
        <dbReference type="ARBA" id="ARBA00004123"/>
    </source>
</evidence>
<dbReference type="PROSITE" id="PS50020">
    <property type="entry name" value="WW_DOMAIN_2"/>
    <property type="match status" value="1"/>
</dbReference>
<evidence type="ECO:0000256" key="4">
    <source>
        <dbReference type="ARBA" id="ARBA00022427"/>
    </source>
</evidence>
<dbReference type="SUPFAM" id="SSF51045">
    <property type="entry name" value="WW domain"/>
    <property type="match status" value="1"/>
</dbReference>
<dbReference type="PANTHER" id="PTHR17616">
    <property type="entry name" value="YES-ASSOCIATED PROTEIN YAP1 FAMILY MEMBER"/>
    <property type="match status" value="1"/>
</dbReference>
<dbReference type="CDD" id="cd00201">
    <property type="entry name" value="WW"/>
    <property type="match status" value="1"/>
</dbReference>
<dbReference type="PANTHER" id="PTHR17616:SF8">
    <property type="entry name" value="TRANSCRIPTIONAL COACTIVATOR YORKIE"/>
    <property type="match status" value="1"/>
</dbReference>
<organism evidence="9">
    <name type="scientific">Petromyzon marinus</name>
    <name type="common">Sea lamprey</name>
    <dbReference type="NCBI Taxonomy" id="7757"/>
    <lineage>
        <taxon>Eukaryota</taxon>
        <taxon>Metazoa</taxon>
        <taxon>Chordata</taxon>
        <taxon>Craniata</taxon>
        <taxon>Vertebrata</taxon>
        <taxon>Cyclostomata</taxon>
        <taxon>Hyperoartia</taxon>
        <taxon>Petromyzontiformes</taxon>
        <taxon>Petromyzontidae</taxon>
        <taxon>Petromyzon</taxon>
    </lineage>
</organism>
<reference evidence="9" key="1">
    <citation type="submission" date="2025-08" db="UniProtKB">
        <authorList>
            <consortium name="Ensembl"/>
        </authorList>
    </citation>
    <scope>IDENTIFICATION</scope>
</reference>
<proteinExistence type="predicted"/>
<dbReference type="GO" id="GO:0003713">
    <property type="term" value="F:transcription coactivator activity"/>
    <property type="evidence" value="ECO:0007669"/>
    <property type="project" value="TreeGrafter"/>
</dbReference>
<dbReference type="HOGENOM" id="CLU_113969_1_0_1"/>
<evidence type="ECO:0000313" key="9">
    <source>
        <dbReference type="Ensembl" id="ENSPMAP00000009195.1"/>
    </source>
</evidence>
<evidence type="ECO:0000256" key="7">
    <source>
        <dbReference type="SAM" id="MobiDB-lite"/>
    </source>
</evidence>
<dbReference type="GO" id="GO:0035329">
    <property type="term" value="P:hippo signaling"/>
    <property type="evidence" value="ECO:0007669"/>
    <property type="project" value="TreeGrafter"/>
</dbReference>
<dbReference type="STRING" id="7757.ENSPMAP00000009195"/>
<comment type="subcellular location">
    <subcellularLocation>
        <location evidence="2">Cell junction</location>
        <location evidence="2">Tight junction</location>
    </subcellularLocation>
    <subcellularLocation>
        <location evidence="3">Cytoplasm</location>
    </subcellularLocation>
    <subcellularLocation>
        <location evidence="1">Nucleus</location>
    </subcellularLocation>
</comment>
<dbReference type="GO" id="GO:0005634">
    <property type="term" value="C:nucleus"/>
    <property type="evidence" value="ECO:0007669"/>
    <property type="project" value="UniProtKB-SubCell"/>
</dbReference>
<evidence type="ECO:0000256" key="3">
    <source>
        <dbReference type="ARBA" id="ARBA00004496"/>
    </source>
</evidence>
<dbReference type="InterPro" id="IPR001202">
    <property type="entry name" value="WW_dom"/>
</dbReference>
<dbReference type="GO" id="GO:0045944">
    <property type="term" value="P:positive regulation of transcription by RNA polymerase II"/>
    <property type="evidence" value="ECO:0007669"/>
    <property type="project" value="TreeGrafter"/>
</dbReference>
<feature type="compositionally biased region" description="Polar residues" evidence="7">
    <location>
        <begin position="139"/>
        <end position="148"/>
    </location>
</feature>
<keyword evidence="6" id="KW-0539">Nucleus</keyword>
<dbReference type="AlphaFoldDB" id="S4RVF5"/>
<sequence>KTPTKSLQPMELGGDHQLGPMGQQVLHVRGDSETDLETLFNTVMNPQGGALPWRYRKLPPSFFREPDSGSHSRQSSADSTSPCGIVPQHSRSHSSPANLQQIQGGLGGFGPLQLSCSELQQATLAVAEPPLPPGWEVATTPSGQRYYI</sequence>
<evidence type="ECO:0000259" key="8">
    <source>
        <dbReference type="PROSITE" id="PS50020"/>
    </source>
</evidence>